<dbReference type="InterPro" id="IPR029055">
    <property type="entry name" value="Ntn_hydrolases_N"/>
</dbReference>
<dbReference type="PANTHER" id="PTHR43881">
    <property type="entry name" value="GAMMA-GLUTAMYLTRANSPEPTIDASE (AFU_ORTHOLOGUE AFUA_4G13580)"/>
    <property type="match status" value="1"/>
</dbReference>
<protein>
    <submittedName>
        <fullName evidence="2">G12422 protein</fullName>
    </submittedName>
</protein>
<keyword evidence="3" id="KW-1185">Reference proteome</keyword>
<name>A0ABP1GFT0_9CHLO</name>
<dbReference type="Proteomes" id="UP001497392">
    <property type="component" value="Unassembled WGS sequence"/>
</dbReference>
<dbReference type="Pfam" id="PF01019">
    <property type="entry name" value="G_glu_transpept"/>
    <property type="match status" value="1"/>
</dbReference>
<dbReference type="SUPFAM" id="SSF56235">
    <property type="entry name" value="N-terminal nucleophile aminohydrolases (Ntn hydrolases)"/>
    <property type="match status" value="1"/>
</dbReference>
<dbReference type="InterPro" id="IPR052896">
    <property type="entry name" value="GGT-like_enzyme"/>
</dbReference>
<organism evidence="2 3">
    <name type="scientific">Coccomyxa viridis</name>
    <dbReference type="NCBI Taxonomy" id="1274662"/>
    <lineage>
        <taxon>Eukaryota</taxon>
        <taxon>Viridiplantae</taxon>
        <taxon>Chlorophyta</taxon>
        <taxon>core chlorophytes</taxon>
        <taxon>Trebouxiophyceae</taxon>
        <taxon>Trebouxiophyceae incertae sedis</taxon>
        <taxon>Coccomyxaceae</taxon>
        <taxon>Coccomyxa</taxon>
    </lineage>
</organism>
<dbReference type="PRINTS" id="PR01210">
    <property type="entry name" value="GGTRANSPTASE"/>
</dbReference>
<dbReference type="InterPro" id="IPR043137">
    <property type="entry name" value="GGT_ssub_C"/>
</dbReference>
<comment type="caution">
    <text evidence="2">The sequence shown here is derived from an EMBL/GenBank/DDBJ whole genome shotgun (WGS) entry which is preliminary data.</text>
</comment>
<accession>A0ABP1GFT0</accession>
<sequence length="640" mass="68739">MFRKLFTSLTQAVNGPIVKAPSFLLLNKSPPNFRKVVLSSRFAIKAFWESSFVRWASQTSHTIAGAAMAPKAASEPFHIMDFKSRRSPVLGRRGMVASSQPLASEAGMRILQQGGNAADAAVAMAAALNVTEPCSTGIGGDAFCLFYEASSKRVTAMMGCGRSPAGLTLEEVRRRGICGPELPAGSVLCVTVPGAPALWEDTVKTFGKLSLTQVLQPAIELAEDGFPVAPVTAYHWAATSMELRGPGKAAFLNPEGEPPGTGEIQRNPDLGRTFRSVAEHGALEGFYKGRIAKAIVAALDEEEGVLKLDDLEQHRSTVTHPIHTTYRGHTIYEVPPPTQGVAALMAMNSMEIETGLKEMGWGSAEHLHAAIESMRLGFVDTLQYNADPQVVPVPTDDLLSKEYAKRRRAELYNPNKATIVEPGILASPSTPPTPPNQGRQNGDTVYFNVVDGEGNGCSYINSNYMGFGTGIVPEGCGFTLHNRGHNFLLDAKHPNCLGPRKWPYHTIIPGIATDPDGELFCTFGVMGAFQQPQGHLQVISNMLDFGMEPQMALDAPRFTVYGVDSAEGPCTVRESSVLLEEGFSTEAAKGLEKRGHAVRSNVGGHARAVFGRGQIICRNPKTGVLWGGSEPRADGQVIGW</sequence>
<feature type="region of interest" description="Disordered" evidence="1">
    <location>
        <begin position="422"/>
        <end position="441"/>
    </location>
</feature>
<evidence type="ECO:0000313" key="2">
    <source>
        <dbReference type="EMBL" id="CAL5229148.1"/>
    </source>
</evidence>
<reference evidence="2 3" key="1">
    <citation type="submission" date="2024-06" db="EMBL/GenBank/DDBJ databases">
        <authorList>
            <person name="Kraege A."/>
            <person name="Thomma B."/>
        </authorList>
    </citation>
    <scope>NUCLEOTIDE SEQUENCE [LARGE SCALE GENOMIC DNA]</scope>
</reference>
<dbReference type="Gene3D" id="1.10.246.130">
    <property type="match status" value="1"/>
</dbReference>
<dbReference type="InterPro" id="IPR043138">
    <property type="entry name" value="GGT_lsub"/>
</dbReference>
<proteinExistence type="predicted"/>
<evidence type="ECO:0000313" key="3">
    <source>
        <dbReference type="Proteomes" id="UP001497392"/>
    </source>
</evidence>
<gene>
    <name evidence="2" type="primary">g12422</name>
    <name evidence="2" type="ORF">VP750_LOCUS11054</name>
</gene>
<evidence type="ECO:0000256" key="1">
    <source>
        <dbReference type="SAM" id="MobiDB-lite"/>
    </source>
</evidence>
<dbReference type="Gene3D" id="3.60.20.40">
    <property type="match status" value="1"/>
</dbReference>
<dbReference type="EMBL" id="CAXHTA020000020">
    <property type="protein sequence ID" value="CAL5229148.1"/>
    <property type="molecule type" value="Genomic_DNA"/>
</dbReference>
<dbReference type="PANTHER" id="PTHR43881:SF1">
    <property type="entry name" value="GAMMA-GLUTAMYLTRANSPEPTIDASE (AFU_ORTHOLOGUE AFUA_4G13580)"/>
    <property type="match status" value="1"/>
</dbReference>